<gene>
    <name evidence="1" type="ORF">B2A_10562</name>
</gene>
<reference evidence="1" key="2">
    <citation type="journal article" date="2014" name="ISME J.">
        <title>Microbial stratification in low pH oxic and suboxic macroscopic growths along an acid mine drainage.</title>
        <authorList>
            <person name="Mendez-Garcia C."/>
            <person name="Mesa V."/>
            <person name="Sprenger R.R."/>
            <person name="Richter M."/>
            <person name="Diez M.S."/>
            <person name="Solano J."/>
            <person name="Bargiela R."/>
            <person name="Golyshina O.V."/>
            <person name="Manteca A."/>
            <person name="Ramos J.L."/>
            <person name="Gallego J.R."/>
            <person name="Llorente I."/>
            <person name="Martins Dos Santos V.A."/>
            <person name="Jensen O.N."/>
            <person name="Pelaez A.I."/>
            <person name="Sanchez J."/>
            <person name="Ferrer M."/>
        </authorList>
    </citation>
    <scope>NUCLEOTIDE SEQUENCE</scope>
</reference>
<dbReference type="AlphaFoldDB" id="T1ALR2"/>
<dbReference type="EMBL" id="AUZZ01007606">
    <property type="protein sequence ID" value="EQD41644.1"/>
    <property type="molecule type" value="Genomic_DNA"/>
</dbReference>
<proteinExistence type="predicted"/>
<name>T1ALR2_9ZZZZ</name>
<comment type="caution">
    <text evidence="1">The sequence shown here is derived from an EMBL/GenBank/DDBJ whole genome shotgun (WGS) entry which is preliminary data.</text>
</comment>
<evidence type="ECO:0000313" key="1">
    <source>
        <dbReference type="EMBL" id="EQD41644.1"/>
    </source>
</evidence>
<reference evidence="1" key="1">
    <citation type="submission" date="2013-08" db="EMBL/GenBank/DDBJ databases">
        <authorList>
            <person name="Mendez C."/>
            <person name="Richter M."/>
            <person name="Ferrer M."/>
            <person name="Sanchez J."/>
        </authorList>
    </citation>
    <scope>NUCLEOTIDE SEQUENCE</scope>
</reference>
<sequence length="238" mass="27563">MLYRTKFATRVGYQTPIAQPSDVDDAIVIYPEIVSGNPLNAERYVRWFLHRPGFHFSRFKFRENDLFFYYQEAFNKGAPGMICGGKLALAEYFRDIYKVLNYESRTKVCYMVRKGSKRNDLPDLSNCWVIDGLSHSETAAAFNQCRLCYFYDSHTLYTTYAALCGCIPVFIPENEQPKELWVPEGELRYGIAYGIDECNYALATRDLLLARLNDVEAQNDESISRFINTVTKFFSKAR</sequence>
<organism evidence="1">
    <name type="scientific">mine drainage metagenome</name>
    <dbReference type="NCBI Taxonomy" id="410659"/>
    <lineage>
        <taxon>unclassified sequences</taxon>
        <taxon>metagenomes</taxon>
        <taxon>ecological metagenomes</taxon>
    </lineage>
</organism>
<protein>
    <submittedName>
        <fullName evidence="1">WavQ protein</fullName>
    </submittedName>
</protein>
<accession>T1ALR2</accession>